<name>A0A7D5KIG4_9EURY</name>
<dbReference type="KEGG" id="haly:HYG82_06385"/>
<gene>
    <name evidence="2" type="ORF">HYG82_06385</name>
</gene>
<dbReference type="PROSITE" id="PS51677">
    <property type="entry name" value="NODB"/>
    <property type="match status" value="1"/>
</dbReference>
<reference evidence="2 3" key="1">
    <citation type="submission" date="2020-07" db="EMBL/GenBank/DDBJ databases">
        <authorList>
            <person name="Cui H."/>
        </authorList>
    </citation>
    <scope>NUCLEOTIDE SEQUENCE [LARGE SCALE GENOMIC DNA]</scope>
    <source>
        <strain evidence="2 3">YPL8</strain>
    </source>
</reference>
<dbReference type="Proteomes" id="UP000509241">
    <property type="component" value="Chromosome"/>
</dbReference>
<dbReference type="AlphaFoldDB" id="A0A7D5KIG4"/>
<proteinExistence type="predicted"/>
<dbReference type="PANTHER" id="PTHR47561:SF1">
    <property type="entry name" value="POLYSACCHARIDE DEACETYLASE FAMILY PROTEIN (AFU_ORTHOLOGUE AFUA_6G05030)"/>
    <property type="match status" value="1"/>
</dbReference>
<dbReference type="InterPro" id="IPR011330">
    <property type="entry name" value="Glyco_hydro/deAcase_b/a-brl"/>
</dbReference>
<evidence type="ECO:0000259" key="1">
    <source>
        <dbReference type="PROSITE" id="PS51677"/>
    </source>
</evidence>
<dbReference type="Gene3D" id="3.20.20.370">
    <property type="entry name" value="Glycoside hydrolase/deacetylase"/>
    <property type="match status" value="1"/>
</dbReference>
<dbReference type="Pfam" id="PF01522">
    <property type="entry name" value="Polysacc_deac_1"/>
    <property type="match status" value="1"/>
</dbReference>
<dbReference type="EMBL" id="CP058601">
    <property type="protein sequence ID" value="QLG48499.1"/>
    <property type="molecule type" value="Genomic_DNA"/>
</dbReference>
<dbReference type="RefSeq" id="WP_179260238.1">
    <property type="nucleotide sequence ID" value="NZ_CP058601.1"/>
</dbReference>
<dbReference type="CDD" id="cd10938">
    <property type="entry name" value="CE4_HpPgdA_like"/>
    <property type="match status" value="1"/>
</dbReference>
<dbReference type="InterPro" id="IPR002509">
    <property type="entry name" value="NODB_dom"/>
</dbReference>
<sequence length="277" mass="31835">MPDSSMWPADYQSAAVFTFDLDADEIWNLRIEGDEEWDKPPVKTRGNFGPNVAVPRIIELFDRYDLNCTFFIPGKVAEDWPETVQKIHDAGHEIGLHGYRHVNPANSTREEEEADVKRSLDIFDDLVGTTPVGYRSPAADLSNNTLEILAEQGVQYESSFLDNDVPYFHDLGDDRLLEIPFEWSLDDWPFFGFHMYPQLSYQSGISSTGPVFDSWEREFDALHKRGRCFMLTMHPQLIGRAGRMDALEELLQRVLQTGDTWVTTGEDLATHWYERHG</sequence>
<organism evidence="2 3">
    <name type="scientific">Natrinema halophilum</name>
    <dbReference type="NCBI Taxonomy" id="1699371"/>
    <lineage>
        <taxon>Archaea</taxon>
        <taxon>Methanobacteriati</taxon>
        <taxon>Methanobacteriota</taxon>
        <taxon>Stenosarchaea group</taxon>
        <taxon>Halobacteria</taxon>
        <taxon>Halobacteriales</taxon>
        <taxon>Natrialbaceae</taxon>
        <taxon>Natrinema</taxon>
    </lineage>
</organism>
<dbReference type="PANTHER" id="PTHR47561">
    <property type="entry name" value="POLYSACCHARIDE DEACETYLASE FAMILY PROTEIN (AFU_ORTHOLOGUE AFUA_6G05030)"/>
    <property type="match status" value="1"/>
</dbReference>
<keyword evidence="3" id="KW-1185">Reference proteome</keyword>
<evidence type="ECO:0000313" key="3">
    <source>
        <dbReference type="Proteomes" id="UP000509241"/>
    </source>
</evidence>
<dbReference type="GO" id="GO:0016810">
    <property type="term" value="F:hydrolase activity, acting on carbon-nitrogen (but not peptide) bonds"/>
    <property type="evidence" value="ECO:0007669"/>
    <property type="project" value="InterPro"/>
</dbReference>
<dbReference type="InterPro" id="IPR037950">
    <property type="entry name" value="PgdA-like"/>
</dbReference>
<dbReference type="GeneID" id="56032902"/>
<dbReference type="OrthoDB" id="10436at2157"/>
<dbReference type="SUPFAM" id="SSF88713">
    <property type="entry name" value="Glycoside hydrolase/deacetylase"/>
    <property type="match status" value="1"/>
</dbReference>
<evidence type="ECO:0000313" key="2">
    <source>
        <dbReference type="EMBL" id="QLG48499.1"/>
    </source>
</evidence>
<feature type="domain" description="NodB homology" evidence="1">
    <location>
        <begin position="40"/>
        <end position="262"/>
    </location>
</feature>
<protein>
    <submittedName>
        <fullName evidence="2">Polysaccharide deacetylase</fullName>
    </submittedName>
</protein>
<accession>A0A7D5KIG4</accession>
<dbReference type="GO" id="GO:0005975">
    <property type="term" value="P:carbohydrate metabolic process"/>
    <property type="evidence" value="ECO:0007669"/>
    <property type="project" value="InterPro"/>
</dbReference>